<dbReference type="InterPro" id="IPR050627">
    <property type="entry name" value="Nitroreductase/BluB"/>
</dbReference>
<name>A0A839JWT8_9FIRM</name>
<dbReference type="InterPro" id="IPR000415">
    <property type="entry name" value="Nitroreductase-like"/>
</dbReference>
<dbReference type="Proteomes" id="UP000574276">
    <property type="component" value="Unassembled WGS sequence"/>
</dbReference>
<dbReference type="SUPFAM" id="SSF55469">
    <property type="entry name" value="FMN-dependent nitroreductase-like"/>
    <property type="match status" value="1"/>
</dbReference>
<sequence>MDGDIRAHSMLDFIKSRRSTRRFKEKIVPEEILHQVIEAGRYAPSGGNSQSTHFIVIQKKQVLDKLADLAREEFAKMEIQENTYKSLVNSINASKKGNYVFHYNCPVLIITANKKDYGNNIADCACALENMMLMANALDLGSVWINQLRWLNENPVILNVMKELGLEEDERVYGALALGYPDTQDGLPVRTPLDRTGNIVTYI</sequence>
<comment type="caution">
    <text evidence="3">The sequence shown here is derived from an EMBL/GenBank/DDBJ whole genome shotgun (WGS) entry which is preliminary data.</text>
</comment>
<protein>
    <submittedName>
        <fullName evidence="3">Nitroreductase</fullName>
    </submittedName>
</protein>
<accession>A0A839JWT8</accession>
<keyword evidence="1" id="KW-0520">NAD</keyword>
<keyword evidence="4" id="KW-1185">Reference proteome</keyword>
<dbReference type="GO" id="GO:0046256">
    <property type="term" value="P:2,4,6-trinitrotoluene catabolic process"/>
    <property type="evidence" value="ECO:0007669"/>
    <property type="project" value="TreeGrafter"/>
</dbReference>
<dbReference type="CDD" id="cd02136">
    <property type="entry name" value="PnbA_NfnB-like"/>
    <property type="match status" value="1"/>
</dbReference>
<dbReference type="PANTHER" id="PTHR23026:SF125">
    <property type="entry name" value="OXYGEN-INSENSITIVE NAD(P)H NITROREDUCTASE"/>
    <property type="match status" value="1"/>
</dbReference>
<organism evidence="3 4">
    <name type="scientific">Variimorphobacter saccharofermentans</name>
    <dbReference type="NCBI Taxonomy" id="2755051"/>
    <lineage>
        <taxon>Bacteria</taxon>
        <taxon>Bacillati</taxon>
        <taxon>Bacillota</taxon>
        <taxon>Clostridia</taxon>
        <taxon>Lachnospirales</taxon>
        <taxon>Lachnospiraceae</taxon>
        <taxon>Variimorphobacter</taxon>
    </lineage>
</organism>
<evidence type="ECO:0000259" key="2">
    <source>
        <dbReference type="Pfam" id="PF00881"/>
    </source>
</evidence>
<dbReference type="EMBL" id="JACEGA010000001">
    <property type="protein sequence ID" value="MBB2181856.1"/>
    <property type="molecule type" value="Genomic_DNA"/>
</dbReference>
<dbReference type="GO" id="GO:0005829">
    <property type="term" value="C:cytosol"/>
    <property type="evidence" value="ECO:0007669"/>
    <property type="project" value="TreeGrafter"/>
</dbReference>
<feature type="domain" description="Nitroreductase" evidence="2">
    <location>
        <begin position="14"/>
        <end position="180"/>
    </location>
</feature>
<dbReference type="InterPro" id="IPR029479">
    <property type="entry name" value="Nitroreductase"/>
</dbReference>
<dbReference type="AlphaFoldDB" id="A0A839JWT8"/>
<dbReference type="GO" id="GO:0046857">
    <property type="term" value="F:oxidoreductase activity, acting on other nitrogenous compounds as donors, with NAD or NADP as acceptor"/>
    <property type="evidence" value="ECO:0007669"/>
    <property type="project" value="TreeGrafter"/>
</dbReference>
<evidence type="ECO:0000313" key="3">
    <source>
        <dbReference type="EMBL" id="MBB2181856.1"/>
    </source>
</evidence>
<dbReference type="Pfam" id="PF00881">
    <property type="entry name" value="Nitroreductase"/>
    <property type="match status" value="1"/>
</dbReference>
<dbReference type="PANTHER" id="PTHR23026">
    <property type="entry name" value="NADPH NITROREDUCTASE"/>
    <property type="match status" value="1"/>
</dbReference>
<proteinExistence type="predicted"/>
<evidence type="ECO:0000256" key="1">
    <source>
        <dbReference type="ARBA" id="ARBA00023027"/>
    </source>
</evidence>
<reference evidence="3 4" key="1">
    <citation type="submission" date="2020-07" db="EMBL/GenBank/DDBJ databases">
        <title>Characterization and genome sequencing of isolate MD1, a novel member within the family Lachnospiraceae.</title>
        <authorList>
            <person name="Rettenmaier R."/>
            <person name="Di Bello L."/>
            <person name="Zinser C."/>
            <person name="Scheitz K."/>
            <person name="Liebl W."/>
            <person name="Zverlov V."/>
        </authorList>
    </citation>
    <scope>NUCLEOTIDE SEQUENCE [LARGE SCALE GENOMIC DNA]</scope>
    <source>
        <strain evidence="3 4">MD1</strain>
    </source>
</reference>
<gene>
    <name evidence="3" type="ORF">H0486_03065</name>
</gene>
<evidence type="ECO:0000313" key="4">
    <source>
        <dbReference type="Proteomes" id="UP000574276"/>
    </source>
</evidence>
<dbReference type="Gene3D" id="3.40.109.10">
    <property type="entry name" value="NADH Oxidase"/>
    <property type="match status" value="1"/>
</dbReference>